<evidence type="ECO:0000256" key="1">
    <source>
        <dbReference type="SAM" id="MobiDB-lite"/>
    </source>
</evidence>
<name>A0A4U0XQG5_9PEZI</name>
<dbReference type="OrthoDB" id="3835462at2759"/>
<evidence type="ECO:0000313" key="3">
    <source>
        <dbReference type="Proteomes" id="UP000309340"/>
    </source>
</evidence>
<organism evidence="2 3">
    <name type="scientific">Friedmanniomyces simplex</name>
    <dbReference type="NCBI Taxonomy" id="329884"/>
    <lineage>
        <taxon>Eukaryota</taxon>
        <taxon>Fungi</taxon>
        <taxon>Dikarya</taxon>
        <taxon>Ascomycota</taxon>
        <taxon>Pezizomycotina</taxon>
        <taxon>Dothideomycetes</taxon>
        <taxon>Dothideomycetidae</taxon>
        <taxon>Mycosphaerellales</taxon>
        <taxon>Teratosphaeriaceae</taxon>
        <taxon>Friedmanniomyces</taxon>
    </lineage>
</organism>
<feature type="compositionally biased region" description="Polar residues" evidence="1">
    <location>
        <begin position="1"/>
        <end position="20"/>
    </location>
</feature>
<dbReference type="InterPro" id="IPR016181">
    <property type="entry name" value="Acyl_CoA_acyltransferase"/>
</dbReference>
<dbReference type="SUPFAM" id="SSF55729">
    <property type="entry name" value="Acyl-CoA N-acyltransferases (Nat)"/>
    <property type="match status" value="1"/>
</dbReference>
<comment type="caution">
    <text evidence="2">The sequence shown here is derived from an EMBL/GenBank/DDBJ whole genome shotgun (WGS) entry which is preliminary data.</text>
</comment>
<feature type="region of interest" description="Disordered" evidence="1">
    <location>
        <begin position="1"/>
        <end position="24"/>
    </location>
</feature>
<evidence type="ECO:0000313" key="2">
    <source>
        <dbReference type="EMBL" id="TKA79782.1"/>
    </source>
</evidence>
<dbReference type="AlphaFoldDB" id="A0A4U0XQG5"/>
<proteinExistence type="predicted"/>
<protein>
    <submittedName>
        <fullName evidence="2">Uncharacterized protein</fullName>
    </submittedName>
</protein>
<dbReference type="Proteomes" id="UP000309340">
    <property type="component" value="Unassembled WGS sequence"/>
</dbReference>
<dbReference type="EMBL" id="NAJQ01000082">
    <property type="protein sequence ID" value="TKA79782.1"/>
    <property type="molecule type" value="Genomic_DNA"/>
</dbReference>
<accession>A0A4U0XQG5</accession>
<reference evidence="2 3" key="1">
    <citation type="submission" date="2017-03" db="EMBL/GenBank/DDBJ databases">
        <title>Genomes of endolithic fungi from Antarctica.</title>
        <authorList>
            <person name="Coleine C."/>
            <person name="Masonjones S."/>
            <person name="Stajich J.E."/>
        </authorList>
    </citation>
    <scope>NUCLEOTIDE SEQUENCE [LARGE SCALE GENOMIC DNA]</scope>
    <source>
        <strain evidence="2 3">CCFEE 5184</strain>
    </source>
</reference>
<keyword evidence="3" id="KW-1185">Reference proteome</keyword>
<gene>
    <name evidence="2" type="ORF">B0A55_03290</name>
</gene>
<sequence>MSDEGTSTSALSDGGTSTPGSDPMTLRRYLTFDDAHGTGKLFLKLEVPTSAEHLSARRVTGTIYLHTDGRDVILEIGNLIADVVDRTVRGIRGTPAYIQEVMHKHLGGINQYVEDGGKRCNADVSDYFLKMYTEHGDPRPAFAANAQALQADKVMYIEEFQLHRNYHSRGLGELALRILHHTMYNLPAEFAFRGTVVLAPISMDAGPVPNQDQYEVEMRLVRFYQKCGYTVWYEEEGREIHQRIMGRTLPPWF</sequence>